<sequence>MFDSSDEGGGRRLFLHIGVSTFNLTLTGNFKDDVPKAMKIFSLKLHGPEPDTLPVGSLAKYLSQLAVLYGNSNESMHLSSIEDGCACLNIAIEDCDEKSTLENIMAASKNSGAAIRNNAYKRLIKQIDKDGYRGELFSGARRLLELPSSRLKADEELLTHTMKTTVKGRLYSVGGKDATIPVKIESTDNKIISCETTQDLAIKLGSDLFHYIEAKGEGFWSERPEGGWTLKKLNIESYSIINNESPKSIFDTLKDLDGLRAPRGKGIHTDILDSRG</sequence>
<gene>
    <name evidence="1" type="ORF">V6243_07640</name>
</gene>
<evidence type="ECO:0000313" key="1">
    <source>
        <dbReference type="EMBL" id="MEL0616705.1"/>
    </source>
</evidence>
<evidence type="ECO:0000313" key="2">
    <source>
        <dbReference type="Proteomes" id="UP001378242"/>
    </source>
</evidence>
<protein>
    <submittedName>
        <fullName evidence="1">Uncharacterized protein</fullName>
    </submittedName>
</protein>
<name>A0ABU9GE07_COBMA</name>
<dbReference type="Proteomes" id="UP001378242">
    <property type="component" value="Unassembled WGS sequence"/>
</dbReference>
<accession>A0ABU9GE07</accession>
<proteinExistence type="predicted"/>
<organism evidence="1 2">
    <name type="scientific">Cobetia marina</name>
    <name type="common">Deleya marina</name>
    <dbReference type="NCBI Taxonomy" id="28258"/>
    <lineage>
        <taxon>Bacteria</taxon>
        <taxon>Pseudomonadati</taxon>
        <taxon>Pseudomonadota</taxon>
        <taxon>Gammaproteobacteria</taxon>
        <taxon>Oceanospirillales</taxon>
        <taxon>Halomonadaceae</taxon>
        <taxon>Cobetia</taxon>
    </lineage>
</organism>
<dbReference type="RefSeq" id="WP_341542294.1">
    <property type="nucleotide sequence ID" value="NZ_JBAKAP010000006.1"/>
</dbReference>
<reference evidence="1 2" key="1">
    <citation type="submission" date="2024-02" db="EMBL/GenBank/DDBJ databases">
        <title>Bacteria isolated from the canopy kelp, Nereocystis luetkeana.</title>
        <authorList>
            <person name="Pfister C.A."/>
            <person name="Younker I.T."/>
            <person name="Light S.H."/>
        </authorList>
    </citation>
    <scope>NUCLEOTIDE SEQUENCE [LARGE SCALE GENOMIC DNA]</scope>
    <source>
        <strain evidence="1 2">TI.5.07</strain>
    </source>
</reference>
<keyword evidence="2" id="KW-1185">Reference proteome</keyword>
<comment type="caution">
    <text evidence="1">The sequence shown here is derived from an EMBL/GenBank/DDBJ whole genome shotgun (WGS) entry which is preliminary data.</text>
</comment>
<dbReference type="EMBL" id="JBAKAP010000006">
    <property type="protein sequence ID" value="MEL0616705.1"/>
    <property type="molecule type" value="Genomic_DNA"/>
</dbReference>